<evidence type="ECO:0000256" key="8">
    <source>
        <dbReference type="RuleBase" id="RU003471"/>
    </source>
</evidence>
<organism evidence="11 12">
    <name type="scientific">Nonomuraea endophytica</name>
    <dbReference type="NCBI Taxonomy" id="714136"/>
    <lineage>
        <taxon>Bacteria</taxon>
        <taxon>Bacillati</taxon>
        <taxon>Actinomycetota</taxon>
        <taxon>Actinomycetes</taxon>
        <taxon>Streptosporangiales</taxon>
        <taxon>Streptosporangiaceae</taxon>
        <taxon>Nonomuraea</taxon>
    </lineage>
</organism>
<feature type="signal peptide" evidence="9">
    <location>
        <begin position="1"/>
        <end position="23"/>
    </location>
</feature>
<keyword evidence="4" id="KW-0964">Secreted</keyword>
<dbReference type="Pfam" id="PF00720">
    <property type="entry name" value="SSI"/>
    <property type="match status" value="1"/>
</dbReference>
<evidence type="ECO:0000256" key="9">
    <source>
        <dbReference type="SAM" id="SignalP"/>
    </source>
</evidence>
<comment type="caution">
    <text evidence="11">The sequence shown here is derived from an EMBL/GenBank/DDBJ whole genome shotgun (WGS) entry which is preliminary data.</text>
</comment>
<dbReference type="AlphaFoldDB" id="A0A7W8ABD5"/>
<evidence type="ECO:0000313" key="11">
    <source>
        <dbReference type="EMBL" id="MBB5083040.1"/>
    </source>
</evidence>
<evidence type="ECO:0000256" key="3">
    <source>
        <dbReference type="ARBA" id="ARBA00011738"/>
    </source>
</evidence>
<sequence length="124" mass="13359">MKTLALVVLAGAVVLGNAAPAAASQRPRATLKISVITGENTKTVRLTCDRDGGDHPSPRAACRLLRSVKGDPAKLRNERAMCTKEYLPHRVRVTGVWRGKRIAFTGRFSNGCLMKAAGRAVYTL</sequence>
<dbReference type="RefSeq" id="WP_184971752.1">
    <property type="nucleotide sequence ID" value="NZ_JACHIN010000015.1"/>
</dbReference>
<comment type="subcellular location">
    <subcellularLocation>
        <location evidence="1">Secreted</location>
    </subcellularLocation>
</comment>
<name>A0A7W8ABD5_9ACTN</name>
<keyword evidence="7" id="KW-1015">Disulfide bond</keyword>
<evidence type="ECO:0000256" key="4">
    <source>
        <dbReference type="ARBA" id="ARBA00022525"/>
    </source>
</evidence>
<dbReference type="InterPro" id="IPR023549">
    <property type="entry name" value="Subtilisin_inhibitor"/>
</dbReference>
<evidence type="ECO:0000256" key="1">
    <source>
        <dbReference type="ARBA" id="ARBA00004613"/>
    </source>
</evidence>
<evidence type="ECO:0000313" key="12">
    <source>
        <dbReference type="Proteomes" id="UP000568380"/>
    </source>
</evidence>
<keyword evidence="5 8" id="KW-0646">Protease inhibitor</keyword>
<dbReference type="PRINTS" id="PR00294">
    <property type="entry name" value="SSBTLNINHBTR"/>
</dbReference>
<dbReference type="GO" id="GO:0004867">
    <property type="term" value="F:serine-type endopeptidase inhibitor activity"/>
    <property type="evidence" value="ECO:0007669"/>
    <property type="project" value="UniProtKB-KW"/>
</dbReference>
<dbReference type="Proteomes" id="UP000568380">
    <property type="component" value="Unassembled WGS sequence"/>
</dbReference>
<dbReference type="SUPFAM" id="SSF55399">
    <property type="entry name" value="Subtilisin inhibitor"/>
    <property type="match status" value="1"/>
</dbReference>
<dbReference type="InterPro" id="IPR000691">
    <property type="entry name" value="Prot_inh_I16_SSI"/>
</dbReference>
<keyword evidence="12" id="KW-1185">Reference proteome</keyword>
<dbReference type="EMBL" id="JACHIN010000015">
    <property type="protein sequence ID" value="MBB5083040.1"/>
    <property type="molecule type" value="Genomic_DNA"/>
</dbReference>
<keyword evidence="9" id="KW-0732">Signal</keyword>
<accession>A0A7W8ABD5</accession>
<evidence type="ECO:0000256" key="7">
    <source>
        <dbReference type="ARBA" id="ARBA00023157"/>
    </source>
</evidence>
<gene>
    <name evidence="11" type="ORF">HNR40_008543</name>
</gene>
<protein>
    <recommendedName>
        <fullName evidence="10">Subtilisin inhibitor domain-containing protein</fullName>
    </recommendedName>
</protein>
<evidence type="ECO:0000256" key="5">
    <source>
        <dbReference type="ARBA" id="ARBA00022690"/>
    </source>
</evidence>
<dbReference type="GO" id="GO:0005576">
    <property type="term" value="C:extracellular region"/>
    <property type="evidence" value="ECO:0007669"/>
    <property type="project" value="UniProtKB-SubCell"/>
</dbReference>
<reference evidence="11 12" key="1">
    <citation type="submission" date="2020-08" db="EMBL/GenBank/DDBJ databases">
        <title>Genomic Encyclopedia of Type Strains, Phase IV (KMG-IV): sequencing the most valuable type-strain genomes for metagenomic binning, comparative biology and taxonomic classification.</title>
        <authorList>
            <person name="Goeker M."/>
        </authorList>
    </citation>
    <scope>NUCLEOTIDE SEQUENCE [LARGE SCALE GENOMIC DNA]</scope>
    <source>
        <strain evidence="11 12">DSM 45385</strain>
    </source>
</reference>
<feature type="domain" description="Subtilisin inhibitor" evidence="10">
    <location>
        <begin position="37"/>
        <end position="110"/>
    </location>
</feature>
<evidence type="ECO:0000256" key="6">
    <source>
        <dbReference type="ARBA" id="ARBA00022900"/>
    </source>
</evidence>
<proteinExistence type="inferred from homology"/>
<evidence type="ECO:0000259" key="10">
    <source>
        <dbReference type="Pfam" id="PF00720"/>
    </source>
</evidence>
<comment type="subunit">
    <text evidence="3">Homodimer.</text>
</comment>
<evidence type="ECO:0000256" key="2">
    <source>
        <dbReference type="ARBA" id="ARBA00010472"/>
    </source>
</evidence>
<dbReference type="Gene3D" id="3.30.350.10">
    <property type="entry name" value="Subtilisin inhibitor-like"/>
    <property type="match status" value="1"/>
</dbReference>
<feature type="chain" id="PRO_5039236104" description="Subtilisin inhibitor domain-containing protein" evidence="9">
    <location>
        <begin position="24"/>
        <end position="124"/>
    </location>
</feature>
<dbReference type="InterPro" id="IPR036819">
    <property type="entry name" value="Subtilisin_inhibitor-like_sf"/>
</dbReference>
<keyword evidence="6 8" id="KW-0722">Serine protease inhibitor</keyword>
<comment type="similarity">
    <text evidence="2 8">Belongs to the protease inhibitor I16 (SSI) family.</text>
</comment>